<dbReference type="WBParaSite" id="MBELARI_LOCUS21415">
    <property type="protein sequence ID" value="MBELARI_LOCUS21415"/>
    <property type="gene ID" value="MBELARI_LOCUS21415"/>
</dbReference>
<reference evidence="2" key="1">
    <citation type="submission" date="2024-02" db="UniProtKB">
        <authorList>
            <consortium name="WormBaseParasite"/>
        </authorList>
    </citation>
    <scope>IDENTIFICATION</scope>
</reference>
<proteinExistence type="predicted"/>
<protein>
    <submittedName>
        <fullName evidence="2">Uncharacterized protein</fullName>
    </submittedName>
</protein>
<dbReference type="AlphaFoldDB" id="A0AAF3F709"/>
<accession>A0AAF3F709</accession>
<evidence type="ECO:0000313" key="1">
    <source>
        <dbReference type="Proteomes" id="UP000887575"/>
    </source>
</evidence>
<sequence>MMTSCPREWTRFIHPGYRHLIPWCKPFQGIVVKRSLVTRIRNHYVYYFPFPRVFPYFCDNCQTNTPSLEIIQNHNCVRRKPRDFDPENEQKIITLGYRSKAKDRLAVMERLPNPQHYQVVSYHFHNEDDPVIREQYVPTLAEICVNQSLSLQKIDETVDEPDETVIDLGKCKNKVSEHCMCLTCGLEFETAPEYFEHLSVEPECLENRQNPLLLTQC</sequence>
<organism evidence="1 2">
    <name type="scientific">Mesorhabditis belari</name>
    <dbReference type="NCBI Taxonomy" id="2138241"/>
    <lineage>
        <taxon>Eukaryota</taxon>
        <taxon>Metazoa</taxon>
        <taxon>Ecdysozoa</taxon>
        <taxon>Nematoda</taxon>
        <taxon>Chromadorea</taxon>
        <taxon>Rhabditida</taxon>
        <taxon>Rhabditina</taxon>
        <taxon>Rhabditomorpha</taxon>
        <taxon>Rhabditoidea</taxon>
        <taxon>Rhabditidae</taxon>
        <taxon>Mesorhabditinae</taxon>
        <taxon>Mesorhabditis</taxon>
    </lineage>
</organism>
<name>A0AAF3F709_9BILA</name>
<dbReference type="Proteomes" id="UP000887575">
    <property type="component" value="Unassembled WGS sequence"/>
</dbReference>
<evidence type="ECO:0000313" key="2">
    <source>
        <dbReference type="WBParaSite" id="MBELARI_LOCUS21415"/>
    </source>
</evidence>
<keyword evidence="1" id="KW-1185">Reference proteome</keyword>